<sequence>MVALAGLAVAAIALPLAVASAGPLGDAGRAVARVSGLADERARAAESGSRDGEARHDGTTWDAASGDGKVSGEEWPAYESRTDESRGDESRTDESRGDESRTDESRGGESRGGESRGGEEGPVGETGGAEAQAPSRSPLSLGIGLATATRCGAELTSPDGIEAQTCVLTQGEETWARTYYRNATGEELSLVLSLMSPDGHSVRMHCLVGAQDEPGVCETPKERAQGGLEAYTAVAEFASSSGRGPLLLRAGSNSPGGQVG</sequence>
<dbReference type="OrthoDB" id="4350385at2"/>
<proteinExistence type="predicted"/>
<feature type="chain" id="PRO_5025066031" evidence="2">
    <location>
        <begin position="22"/>
        <end position="260"/>
    </location>
</feature>
<feature type="signal peptide" evidence="2">
    <location>
        <begin position="1"/>
        <end position="21"/>
    </location>
</feature>
<keyword evidence="4" id="KW-1185">Reference proteome</keyword>
<evidence type="ECO:0000313" key="3">
    <source>
        <dbReference type="EMBL" id="MPY38837.1"/>
    </source>
</evidence>
<dbReference type="Proteomes" id="UP000326979">
    <property type="component" value="Unassembled WGS sequence"/>
</dbReference>
<organism evidence="3 4">
    <name type="scientific">Streptomyces phyllanthi</name>
    <dbReference type="NCBI Taxonomy" id="1803180"/>
    <lineage>
        <taxon>Bacteria</taxon>
        <taxon>Bacillati</taxon>
        <taxon>Actinomycetota</taxon>
        <taxon>Actinomycetes</taxon>
        <taxon>Kitasatosporales</taxon>
        <taxon>Streptomycetaceae</taxon>
        <taxon>Streptomyces</taxon>
    </lineage>
</organism>
<keyword evidence="2" id="KW-0732">Signal</keyword>
<reference evidence="3 4" key="1">
    <citation type="submission" date="2019-07" db="EMBL/GenBank/DDBJ databases">
        <title>New species of Amycolatopsis and Streptomyces.</title>
        <authorList>
            <person name="Duangmal K."/>
            <person name="Teo W.F.A."/>
            <person name="Lipun K."/>
        </authorList>
    </citation>
    <scope>NUCLEOTIDE SEQUENCE [LARGE SCALE GENOMIC DNA]</scope>
    <source>
        <strain evidence="3 4">TISTR 2346</strain>
    </source>
</reference>
<feature type="compositionally biased region" description="Basic and acidic residues" evidence="1">
    <location>
        <begin position="80"/>
        <end position="119"/>
    </location>
</feature>
<evidence type="ECO:0000256" key="2">
    <source>
        <dbReference type="SAM" id="SignalP"/>
    </source>
</evidence>
<feature type="compositionally biased region" description="Basic and acidic residues" evidence="1">
    <location>
        <begin position="39"/>
        <end position="59"/>
    </location>
</feature>
<gene>
    <name evidence="3" type="ORF">FNH04_02375</name>
</gene>
<dbReference type="AlphaFoldDB" id="A0A5N8VUA2"/>
<accession>A0A5N8VUA2</accession>
<dbReference type="EMBL" id="VJZE01000007">
    <property type="protein sequence ID" value="MPY38837.1"/>
    <property type="molecule type" value="Genomic_DNA"/>
</dbReference>
<comment type="caution">
    <text evidence="3">The sequence shown here is derived from an EMBL/GenBank/DDBJ whole genome shotgun (WGS) entry which is preliminary data.</text>
</comment>
<protein>
    <submittedName>
        <fullName evidence="3">Uncharacterized protein</fullName>
    </submittedName>
</protein>
<feature type="region of interest" description="Disordered" evidence="1">
    <location>
        <begin position="39"/>
        <end position="138"/>
    </location>
</feature>
<name>A0A5N8VUA2_9ACTN</name>
<evidence type="ECO:0000256" key="1">
    <source>
        <dbReference type="SAM" id="MobiDB-lite"/>
    </source>
</evidence>
<evidence type="ECO:0000313" key="4">
    <source>
        <dbReference type="Proteomes" id="UP000326979"/>
    </source>
</evidence>